<comment type="cofactor">
    <cofactor evidence="1">
        <name>Zn(2+)</name>
        <dbReference type="ChEBI" id="CHEBI:29105"/>
    </cofactor>
</comment>
<evidence type="ECO:0000256" key="2">
    <source>
        <dbReference type="ARBA" id="ARBA00008072"/>
    </source>
</evidence>
<dbReference type="InterPro" id="IPR013154">
    <property type="entry name" value="ADH-like_N"/>
</dbReference>
<dbReference type="InterPro" id="IPR013149">
    <property type="entry name" value="ADH-like_C"/>
</dbReference>
<protein>
    <recommendedName>
        <fullName evidence="3">alcohol dehydrogenase</fullName>
        <ecNumber evidence="3">1.1.1.1</ecNumber>
    </recommendedName>
</protein>
<evidence type="ECO:0000256" key="7">
    <source>
        <dbReference type="ARBA" id="ARBA00023027"/>
    </source>
</evidence>
<keyword evidence="6" id="KW-0560">Oxidoreductase</keyword>
<dbReference type="CDD" id="cd08297">
    <property type="entry name" value="CAD3"/>
    <property type="match status" value="1"/>
</dbReference>
<dbReference type="Pfam" id="PF08240">
    <property type="entry name" value="ADH_N"/>
    <property type="match status" value="1"/>
</dbReference>
<dbReference type="PANTHER" id="PTHR42940">
    <property type="entry name" value="ALCOHOL DEHYDROGENASE 1-RELATED"/>
    <property type="match status" value="1"/>
</dbReference>
<keyword evidence="4" id="KW-0479">Metal-binding</keyword>
<accession>A0A284R8X7</accession>
<comment type="similarity">
    <text evidence="2">Belongs to the zinc-containing alcohol dehydrogenase family.</text>
</comment>
<dbReference type="Pfam" id="PF00107">
    <property type="entry name" value="ADH_zinc_N"/>
    <property type="match status" value="1"/>
</dbReference>
<keyword evidence="7" id="KW-0520">NAD</keyword>
<evidence type="ECO:0000256" key="1">
    <source>
        <dbReference type="ARBA" id="ARBA00001947"/>
    </source>
</evidence>
<dbReference type="AlphaFoldDB" id="A0A284R8X7"/>
<keyword evidence="10" id="KW-1185">Reference proteome</keyword>
<organism evidence="9 10">
    <name type="scientific">Armillaria ostoyae</name>
    <name type="common">Armillaria root rot fungus</name>
    <dbReference type="NCBI Taxonomy" id="47428"/>
    <lineage>
        <taxon>Eukaryota</taxon>
        <taxon>Fungi</taxon>
        <taxon>Dikarya</taxon>
        <taxon>Basidiomycota</taxon>
        <taxon>Agaricomycotina</taxon>
        <taxon>Agaricomycetes</taxon>
        <taxon>Agaricomycetidae</taxon>
        <taxon>Agaricales</taxon>
        <taxon>Marasmiineae</taxon>
        <taxon>Physalacriaceae</taxon>
        <taxon>Armillaria</taxon>
    </lineage>
</organism>
<dbReference type="SUPFAM" id="SSF51735">
    <property type="entry name" value="NAD(P)-binding Rossmann-fold domains"/>
    <property type="match status" value="1"/>
</dbReference>
<dbReference type="OrthoDB" id="1879366at2759"/>
<dbReference type="Proteomes" id="UP000219338">
    <property type="component" value="Unassembled WGS sequence"/>
</dbReference>
<evidence type="ECO:0000259" key="8">
    <source>
        <dbReference type="SMART" id="SM00829"/>
    </source>
</evidence>
<evidence type="ECO:0000256" key="5">
    <source>
        <dbReference type="ARBA" id="ARBA00022833"/>
    </source>
</evidence>
<evidence type="ECO:0000256" key="6">
    <source>
        <dbReference type="ARBA" id="ARBA00023002"/>
    </source>
</evidence>
<dbReference type="Gene3D" id="3.90.180.10">
    <property type="entry name" value="Medium-chain alcohol dehydrogenases, catalytic domain"/>
    <property type="match status" value="2"/>
</dbReference>
<evidence type="ECO:0000313" key="9">
    <source>
        <dbReference type="EMBL" id="SJL05142.1"/>
    </source>
</evidence>
<reference evidence="10" key="1">
    <citation type="journal article" date="2017" name="Nat. Ecol. Evol.">
        <title>Genome expansion and lineage-specific genetic innovations in the forest pathogenic fungi Armillaria.</title>
        <authorList>
            <person name="Sipos G."/>
            <person name="Prasanna A.N."/>
            <person name="Walter M.C."/>
            <person name="O'Connor E."/>
            <person name="Balint B."/>
            <person name="Krizsan K."/>
            <person name="Kiss B."/>
            <person name="Hess J."/>
            <person name="Varga T."/>
            <person name="Slot J."/>
            <person name="Riley R."/>
            <person name="Boka B."/>
            <person name="Rigling D."/>
            <person name="Barry K."/>
            <person name="Lee J."/>
            <person name="Mihaltcheva S."/>
            <person name="LaButti K."/>
            <person name="Lipzen A."/>
            <person name="Waldron R."/>
            <person name="Moloney N.M."/>
            <person name="Sperisen C."/>
            <person name="Kredics L."/>
            <person name="Vagvoelgyi C."/>
            <person name="Patrignani A."/>
            <person name="Fitzpatrick D."/>
            <person name="Nagy I."/>
            <person name="Doyle S."/>
            <person name="Anderson J.B."/>
            <person name="Grigoriev I.V."/>
            <person name="Gueldener U."/>
            <person name="Muensterkoetter M."/>
            <person name="Nagy L.G."/>
        </authorList>
    </citation>
    <scope>NUCLEOTIDE SEQUENCE [LARGE SCALE GENOMIC DNA]</scope>
    <source>
        <strain evidence="10">C18/9</strain>
    </source>
</reference>
<name>A0A284R8X7_ARMOS</name>
<dbReference type="GO" id="GO:0004022">
    <property type="term" value="F:alcohol dehydrogenase (NAD+) activity"/>
    <property type="evidence" value="ECO:0007669"/>
    <property type="project" value="UniProtKB-EC"/>
</dbReference>
<dbReference type="InterPro" id="IPR020843">
    <property type="entry name" value="ER"/>
</dbReference>
<evidence type="ECO:0000256" key="3">
    <source>
        <dbReference type="ARBA" id="ARBA00013190"/>
    </source>
</evidence>
<dbReference type="GO" id="GO:0046872">
    <property type="term" value="F:metal ion binding"/>
    <property type="evidence" value="ECO:0007669"/>
    <property type="project" value="UniProtKB-KW"/>
</dbReference>
<dbReference type="OMA" id="TKWVANT"/>
<dbReference type="SMART" id="SM00829">
    <property type="entry name" value="PKS_ER"/>
    <property type="match status" value="1"/>
</dbReference>
<dbReference type="EMBL" id="FUEG01000005">
    <property type="protein sequence ID" value="SJL05142.1"/>
    <property type="molecule type" value="Genomic_DNA"/>
</dbReference>
<feature type="domain" description="Enoyl reductase (ER)" evidence="8">
    <location>
        <begin position="14"/>
        <end position="373"/>
    </location>
</feature>
<proteinExistence type="inferred from homology"/>
<keyword evidence="5" id="KW-0862">Zinc</keyword>
<dbReference type="STRING" id="47428.A0A284R8X7"/>
<dbReference type="InterPro" id="IPR011032">
    <property type="entry name" value="GroES-like_sf"/>
</dbReference>
<sequence>MSIPQTARAAVIVQLKEDLVLRNDYPVKQPEALAPGECLIKLEYAGCCHSDLHAKNGDWLQKPNIPVVGGHEGVGRIVAIGPNHSADTSIKVGDRVGTKWVANTCSKCEQCYLGNDALCPVAGTHSHGFLMDGAFADYIVSFIDYVTPIPDELPSDEAAPILCAGLTVYRALKQTRARIGHWVAISGAGGGLGHLGMWTTFSAAALDLYNTAKAIQYALAMGLRVIAIDTGDEKRDLCLGLGAERFIDFRKTKDLVEEVIQAAGGLGPHAALLAVGDARPFNQALMYLRNAGTLVAVGMPPGEALLNVPIPLLVAKALHIVGSATGNQQDTLEALDLAARGKVKCHFEVKDLAEVNNVLAAMEAGRLTGRVVFKI</sequence>
<evidence type="ECO:0000313" key="10">
    <source>
        <dbReference type="Proteomes" id="UP000219338"/>
    </source>
</evidence>
<gene>
    <name evidence="9" type="ORF">ARMOST_08515</name>
</gene>
<dbReference type="PANTHER" id="PTHR42940:SF3">
    <property type="entry name" value="ALCOHOL DEHYDROGENASE 1-RELATED"/>
    <property type="match status" value="1"/>
</dbReference>
<evidence type="ECO:0000256" key="4">
    <source>
        <dbReference type="ARBA" id="ARBA00022723"/>
    </source>
</evidence>
<dbReference type="Gene3D" id="3.40.50.720">
    <property type="entry name" value="NAD(P)-binding Rossmann-like Domain"/>
    <property type="match status" value="2"/>
</dbReference>
<dbReference type="EC" id="1.1.1.1" evidence="3"/>
<dbReference type="SUPFAM" id="SSF50129">
    <property type="entry name" value="GroES-like"/>
    <property type="match status" value="1"/>
</dbReference>
<dbReference type="GO" id="GO:0005737">
    <property type="term" value="C:cytoplasm"/>
    <property type="evidence" value="ECO:0007669"/>
    <property type="project" value="TreeGrafter"/>
</dbReference>
<dbReference type="InterPro" id="IPR036291">
    <property type="entry name" value="NAD(P)-bd_dom_sf"/>
</dbReference>